<feature type="transmembrane region" description="Helical" evidence="1">
    <location>
        <begin position="21"/>
        <end position="40"/>
    </location>
</feature>
<comment type="caution">
    <text evidence="2">The sequence shown here is derived from an EMBL/GenBank/DDBJ whole genome shotgun (WGS) entry which is preliminary data.</text>
</comment>
<accession>A0ABV9Z4U5</accession>
<dbReference type="EMBL" id="JBHSJF010000008">
    <property type="protein sequence ID" value="MFC5069781.1"/>
    <property type="molecule type" value="Genomic_DNA"/>
</dbReference>
<evidence type="ECO:0000313" key="3">
    <source>
        <dbReference type="Proteomes" id="UP001595796"/>
    </source>
</evidence>
<evidence type="ECO:0000313" key="2">
    <source>
        <dbReference type="EMBL" id="MFC5069781.1"/>
    </source>
</evidence>
<keyword evidence="1" id="KW-1133">Transmembrane helix</keyword>
<keyword evidence="3" id="KW-1185">Reference proteome</keyword>
<dbReference type="NCBIfam" id="TIGR01167">
    <property type="entry name" value="LPXTG_anchor"/>
    <property type="match status" value="1"/>
</dbReference>
<sequence length="113" mass="11900">MAYHDGQWPQTGDKPANWETLAAVMIASALAVFLMLAVLLPAGLVVPTFAIVSLMAGAGIALYAWLHGDRQMSGRVTVWDVASTCVFLGFAAGVLGDHQYVLDLTHTLAASGQ</sequence>
<keyword evidence="1" id="KW-0472">Membrane</keyword>
<dbReference type="Proteomes" id="UP001595796">
    <property type="component" value="Unassembled WGS sequence"/>
</dbReference>
<dbReference type="RefSeq" id="WP_114956212.1">
    <property type="nucleotide sequence ID" value="NZ_JBHSJF010000008.1"/>
</dbReference>
<gene>
    <name evidence="2" type="ORF">ACFPFW_17335</name>
</gene>
<feature type="transmembrane region" description="Helical" evidence="1">
    <location>
        <begin position="46"/>
        <end position="66"/>
    </location>
</feature>
<organism evidence="2 3">
    <name type="scientific">Flaviflagellibacter deserti</name>
    <dbReference type="NCBI Taxonomy" id="2267266"/>
    <lineage>
        <taxon>Bacteria</taxon>
        <taxon>Pseudomonadati</taxon>
        <taxon>Pseudomonadota</taxon>
        <taxon>Alphaproteobacteria</taxon>
        <taxon>Hyphomicrobiales</taxon>
        <taxon>Flaviflagellibacter</taxon>
    </lineage>
</organism>
<feature type="transmembrane region" description="Helical" evidence="1">
    <location>
        <begin position="78"/>
        <end position="96"/>
    </location>
</feature>
<name>A0ABV9Z4U5_9HYPH</name>
<protein>
    <submittedName>
        <fullName evidence="2">LPXTG cell wall anchor domain-containing protein</fullName>
    </submittedName>
</protein>
<keyword evidence="1" id="KW-0812">Transmembrane</keyword>
<evidence type="ECO:0000256" key="1">
    <source>
        <dbReference type="SAM" id="Phobius"/>
    </source>
</evidence>
<reference evidence="3" key="1">
    <citation type="journal article" date="2019" name="Int. J. Syst. Evol. Microbiol.">
        <title>The Global Catalogue of Microorganisms (GCM) 10K type strain sequencing project: providing services to taxonomists for standard genome sequencing and annotation.</title>
        <authorList>
            <consortium name="The Broad Institute Genomics Platform"/>
            <consortium name="The Broad Institute Genome Sequencing Center for Infectious Disease"/>
            <person name="Wu L."/>
            <person name="Ma J."/>
        </authorList>
    </citation>
    <scope>NUCLEOTIDE SEQUENCE [LARGE SCALE GENOMIC DNA]</scope>
    <source>
        <strain evidence="3">CGMCC 1.16444</strain>
    </source>
</reference>
<proteinExistence type="predicted"/>